<dbReference type="Proteomes" id="UP000658225">
    <property type="component" value="Unassembled WGS sequence"/>
</dbReference>
<evidence type="ECO:0000313" key="5">
    <source>
        <dbReference type="EMBL" id="MBE1555670.1"/>
    </source>
</evidence>
<keyword evidence="1" id="KW-0540">Nuclease</keyword>
<keyword evidence="2" id="KW-0378">Hydrolase</keyword>
<evidence type="ECO:0000256" key="3">
    <source>
        <dbReference type="ARBA" id="ARBA00022839"/>
    </source>
</evidence>
<evidence type="ECO:0000313" key="6">
    <source>
        <dbReference type="Proteomes" id="UP000658225"/>
    </source>
</evidence>
<dbReference type="InterPro" id="IPR012337">
    <property type="entry name" value="RNaseH-like_sf"/>
</dbReference>
<name>A0A927MJS0_9BACL</name>
<dbReference type="GO" id="GO:0003887">
    <property type="term" value="F:DNA-directed DNA polymerase activity"/>
    <property type="evidence" value="ECO:0007669"/>
    <property type="project" value="UniProtKB-EC"/>
</dbReference>
<accession>A0A927MJS0</accession>
<sequence>MTDLNVKVRNLLNQTLQPQNVGARAATREKKYKTSSEPVKDYVVLDFETTGFRAGADRIIQIGAIKFVNHEQTDLFNTFVNPKCHIQASITRLTGITNEMVETAPSIEDKIEELLNFIDDFPIIAHNASFDMGFLYALDNIEDISIPQYTVIDTVQLARKIITETPNHKLTTLTKFLQLEHDAHDAIGDCIATAAIYQYCMQRHL</sequence>
<dbReference type="InterPro" id="IPR013520">
    <property type="entry name" value="Ribonucl_H"/>
</dbReference>
<evidence type="ECO:0000256" key="1">
    <source>
        <dbReference type="ARBA" id="ARBA00022722"/>
    </source>
</evidence>
<keyword evidence="6" id="KW-1185">Reference proteome</keyword>
<reference evidence="5" key="1">
    <citation type="submission" date="2020-10" db="EMBL/GenBank/DDBJ databases">
        <title>Genomic Encyclopedia of Type Strains, Phase IV (KMG-IV): sequencing the most valuable type-strain genomes for metagenomic binning, comparative biology and taxonomic classification.</title>
        <authorList>
            <person name="Goeker M."/>
        </authorList>
    </citation>
    <scope>NUCLEOTIDE SEQUENCE</scope>
    <source>
        <strain evidence="5">DSM 13886</strain>
    </source>
</reference>
<dbReference type="EC" id="2.7.7.7" evidence="5"/>
<dbReference type="GO" id="GO:0005829">
    <property type="term" value="C:cytosol"/>
    <property type="evidence" value="ECO:0007669"/>
    <property type="project" value="TreeGrafter"/>
</dbReference>
<dbReference type="AlphaFoldDB" id="A0A927MJS0"/>
<dbReference type="Gene3D" id="3.30.420.10">
    <property type="entry name" value="Ribonuclease H-like superfamily/Ribonuclease H"/>
    <property type="match status" value="1"/>
</dbReference>
<dbReference type="PANTHER" id="PTHR30231:SF41">
    <property type="entry name" value="DNA POLYMERASE III SUBUNIT EPSILON"/>
    <property type="match status" value="1"/>
</dbReference>
<dbReference type="InterPro" id="IPR036397">
    <property type="entry name" value="RNaseH_sf"/>
</dbReference>
<dbReference type="EMBL" id="JADBEL010000016">
    <property type="protein sequence ID" value="MBE1555670.1"/>
    <property type="molecule type" value="Genomic_DNA"/>
</dbReference>
<evidence type="ECO:0000259" key="4">
    <source>
        <dbReference type="SMART" id="SM00479"/>
    </source>
</evidence>
<dbReference type="FunFam" id="3.30.420.10:FF:000045">
    <property type="entry name" value="3'-5' exonuclease DinG"/>
    <property type="match status" value="1"/>
</dbReference>
<comment type="caution">
    <text evidence="5">The sequence shown here is derived from an EMBL/GenBank/DDBJ whole genome shotgun (WGS) entry which is preliminary data.</text>
</comment>
<feature type="domain" description="Exonuclease" evidence="4">
    <location>
        <begin position="41"/>
        <end position="205"/>
    </location>
</feature>
<keyword evidence="5" id="KW-0548">Nucleotidyltransferase</keyword>
<dbReference type="Pfam" id="PF00929">
    <property type="entry name" value="RNase_T"/>
    <property type="match status" value="1"/>
</dbReference>
<proteinExistence type="predicted"/>
<dbReference type="RefSeq" id="WP_192599372.1">
    <property type="nucleotide sequence ID" value="NZ_JADBEL010000016.1"/>
</dbReference>
<dbReference type="GO" id="GO:0008408">
    <property type="term" value="F:3'-5' exonuclease activity"/>
    <property type="evidence" value="ECO:0007669"/>
    <property type="project" value="TreeGrafter"/>
</dbReference>
<dbReference type="GO" id="GO:0003677">
    <property type="term" value="F:DNA binding"/>
    <property type="evidence" value="ECO:0007669"/>
    <property type="project" value="InterPro"/>
</dbReference>
<dbReference type="SMART" id="SM00479">
    <property type="entry name" value="EXOIII"/>
    <property type="match status" value="1"/>
</dbReference>
<dbReference type="GO" id="GO:0045004">
    <property type="term" value="P:DNA replication proofreading"/>
    <property type="evidence" value="ECO:0007669"/>
    <property type="project" value="TreeGrafter"/>
</dbReference>
<keyword evidence="5" id="KW-0808">Transferase</keyword>
<protein>
    <submittedName>
        <fullName evidence="5">DNA polymerase-3 subunit epsilon</fullName>
        <ecNumber evidence="5">2.7.7.7</ecNumber>
    </submittedName>
</protein>
<keyword evidence="3" id="KW-0269">Exonuclease</keyword>
<dbReference type="PANTHER" id="PTHR30231">
    <property type="entry name" value="DNA POLYMERASE III SUBUNIT EPSILON"/>
    <property type="match status" value="1"/>
</dbReference>
<dbReference type="CDD" id="cd06127">
    <property type="entry name" value="DEDDh"/>
    <property type="match status" value="1"/>
</dbReference>
<dbReference type="SUPFAM" id="SSF53098">
    <property type="entry name" value="Ribonuclease H-like"/>
    <property type="match status" value="1"/>
</dbReference>
<organism evidence="5 6">
    <name type="scientific">Sporosarcina limicola</name>
    <dbReference type="NCBI Taxonomy" id="34101"/>
    <lineage>
        <taxon>Bacteria</taxon>
        <taxon>Bacillati</taxon>
        <taxon>Bacillota</taxon>
        <taxon>Bacilli</taxon>
        <taxon>Bacillales</taxon>
        <taxon>Caryophanaceae</taxon>
        <taxon>Sporosarcina</taxon>
    </lineage>
</organism>
<dbReference type="NCBIfam" id="TIGR00573">
    <property type="entry name" value="dnaq"/>
    <property type="match status" value="1"/>
</dbReference>
<dbReference type="InterPro" id="IPR006054">
    <property type="entry name" value="DnaQ"/>
</dbReference>
<gene>
    <name evidence="5" type="ORF">H4683_002790</name>
</gene>
<evidence type="ECO:0000256" key="2">
    <source>
        <dbReference type="ARBA" id="ARBA00022801"/>
    </source>
</evidence>